<dbReference type="PROSITE" id="PS51273">
    <property type="entry name" value="GATASE_TYPE_1"/>
    <property type="match status" value="1"/>
</dbReference>
<dbReference type="EMBL" id="NCWY01000011">
    <property type="protein sequence ID" value="PAK94908.1"/>
    <property type="molecule type" value="Genomic_DNA"/>
</dbReference>
<evidence type="ECO:0000259" key="7">
    <source>
        <dbReference type="Pfam" id="PF04715"/>
    </source>
</evidence>
<dbReference type="GO" id="GO:0046820">
    <property type="term" value="F:4-amino-4-deoxychorismate synthase activity"/>
    <property type="evidence" value="ECO:0007669"/>
    <property type="project" value="UniProtKB-EC"/>
</dbReference>
<dbReference type="GeneID" id="99773288"/>
<dbReference type="InterPro" id="IPR005802">
    <property type="entry name" value="ADC_synth_comp_1"/>
</dbReference>
<dbReference type="SUPFAM" id="SSF56322">
    <property type="entry name" value="ADC synthase"/>
    <property type="match status" value="1"/>
</dbReference>
<dbReference type="PRINTS" id="PR00099">
    <property type="entry name" value="CPSGATASE"/>
</dbReference>
<name>A0A269ZAS1_9MICO</name>
<dbReference type="Pfam" id="PF00425">
    <property type="entry name" value="Chorismate_bind"/>
    <property type="match status" value="1"/>
</dbReference>
<dbReference type="EC" id="2.6.1.85" evidence="2"/>
<dbReference type="CDD" id="cd01743">
    <property type="entry name" value="GATase1_Anthranilate_Synthase"/>
    <property type="match status" value="1"/>
</dbReference>
<dbReference type="Gene3D" id="3.40.50.880">
    <property type="match status" value="1"/>
</dbReference>
<keyword evidence="3" id="KW-0808">Transferase</keyword>
<evidence type="ECO:0000256" key="4">
    <source>
        <dbReference type="ARBA" id="ARBA00022962"/>
    </source>
</evidence>
<dbReference type="NCBIfam" id="TIGR00566">
    <property type="entry name" value="trpG_papA"/>
    <property type="match status" value="1"/>
</dbReference>
<evidence type="ECO:0000256" key="1">
    <source>
        <dbReference type="ARBA" id="ARBA00005970"/>
    </source>
</evidence>
<evidence type="ECO:0000259" key="5">
    <source>
        <dbReference type="Pfam" id="PF00117"/>
    </source>
</evidence>
<dbReference type="InterPro" id="IPR029062">
    <property type="entry name" value="Class_I_gatase-like"/>
</dbReference>
<dbReference type="Proteomes" id="UP000216867">
    <property type="component" value="Unassembled WGS sequence"/>
</dbReference>
<feature type="domain" description="Glutamine amidotransferase" evidence="5">
    <location>
        <begin position="5"/>
        <end position="186"/>
    </location>
</feature>
<keyword evidence="4" id="KW-0315">Glutamine amidotransferase</keyword>
<dbReference type="Pfam" id="PF00117">
    <property type="entry name" value="GATase"/>
    <property type="match status" value="1"/>
</dbReference>
<dbReference type="AlphaFoldDB" id="A0A269ZAS1"/>
<dbReference type="FunFam" id="3.40.50.880:FF:000003">
    <property type="entry name" value="Anthranilate synthase component II"/>
    <property type="match status" value="1"/>
</dbReference>
<accession>A0A269ZAS1</accession>
<dbReference type="PRINTS" id="PR00096">
    <property type="entry name" value="GATASE"/>
</dbReference>
<feature type="domain" description="Anthranilate synthase component I N-terminal" evidence="7">
    <location>
        <begin position="262"/>
        <end position="396"/>
    </location>
</feature>
<protein>
    <recommendedName>
        <fullName evidence="2">aminodeoxychorismate synthase</fullName>
        <ecNumber evidence="2">2.6.1.85</ecNumber>
    </recommendedName>
</protein>
<evidence type="ECO:0000256" key="2">
    <source>
        <dbReference type="ARBA" id="ARBA00013139"/>
    </source>
</evidence>
<dbReference type="InterPro" id="IPR019999">
    <property type="entry name" value="Anth_synth_I-like"/>
</dbReference>
<dbReference type="NCBIfam" id="TIGR00553">
    <property type="entry name" value="pabB"/>
    <property type="match status" value="1"/>
</dbReference>
<dbReference type="PRINTS" id="PR00097">
    <property type="entry name" value="ANTSNTHASEII"/>
</dbReference>
<proteinExistence type="inferred from homology"/>
<dbReference type="SUPFAM" id="SSF52317">
    <property type="entry name" value="Class I glutamine amidotransferase-like"/>
    <property type="match status" value="1"/>
</dbReference>
<comment type="caution">
    <text evidence="8">The sequence shown here is derived from an EMBL/GenBank/DDBJ whole genome shotgun (WGS) entry which is preliminary data.</text>
</comment>
<dbReference type="InterPro" id="IPR005801">
    <property type="entry name" value="ADC_synthase"/>
</dbReference>
<evidence type="ECO:0000259" key="6">
    <source>
        <dbReference type="Pfam" id="PF00425"/>
    </source>
</evidence>
<dbReference type="InterPro" id="IPR006221">
    <property type="entry name" value="TrpG/PapA_dom"/>
</dbReference>
<dbReference type="Pfam" id="PF04715">
    <property type="entry name" value="Anth_synt_I_N"/>
    <property type="match status" value="1"/>
</dbReference>
<dbReference type="InterPro" id="IPR015890">
    <property type="entry name" value="Chorismate_C"/>
</dbReference>
<dbReference type="GO" id="GO:0000162">
    <property type="term" value="P:L-tryptophan biosynthetic process"/>
    <property type="evidence" value="ECO:0007669"/>
    <property type="project" value="TreeGrafter"/>
</dbReference>
<feature type="domain" description="Chorismate-utilising enzyme C-terminal" evidence="6">
    <location>
        <begin position="462"/>
        <end position="716"/>
    </location>
</feature>
<dbReference type="PANTHER" id="PTHR11236">
    <property type="entry name" value="AMINOBENZOATE/ANTHRANILATE SYNTHASE"/>
    <property type="match status" value="1"/>
</dbReference>
<reference evidence="8 9" key="1">
    <citation type="submission" date="2017-04" db="EMBL/GenBank/DDBJ databases">
        <title>Kefir bacterial isolates.</title>
        <authorList>
            <person name="Kim Y."/>
            <person name="Blasche S."/>
            <person name="Patil K.R."/>
        </authorList>
    </citation>
    <scope>NUCLEOTIDE SEQUENCE [LARGE SCALE GENOMIC DNA]</scope>
    <source>
        <strain evidence="8 9">OG2</strain>
    </source>
</reference>
<dbReference type="PANTHER" id="PTHR11236:SF18">
    <property type="entry name" value="AMINODEOXYCHORISMATE SYNTHASE"/>
    <property type="match status" value="1"/>
</dbReference>
<evidence type="ECO:0000313" key="9">
    <source>
        <dbReference type="Proteomes" id="UP000216867"/>
    </source>
</evidence>
<dbReference type="GO" id="GO:0008153">
    <property type="term" value="P:4-aminobenzoate biosynthetic process"/>
    <property type="evidence" value="ECO:0007669"/>
    <property type="project" value="TreeGrafter"/>
</dbReference>
<dbReference type="Gene3D" id="3.60.120.10">
    <property type="entry name" value="Anthranilate synthase"/>
    <property type="match status" value="1"/>
</dbReference>
<dbReference type="InterPro" id="IPR017926">
    <property type="entry name" value="GATASE"/>
</dbReference>
<dbReference type="RefSeq" id="WP_095376510.1">
    <property type="nucleotide sequence ID" value="NZ_CP065629.1"/>
</dbReference>
<gene>
    <name evidence="8" type="ORF">B8X04_12950</name>
</gene>
<sequence length="751" mass="81268">MIRTLLIDNADSFTFNLFHLLAEVNGCEPVVVPNDWAEFSSAALEDFDNVVISPGPGTPLEPADFGICADVIEHAAIPVLGVCLGHQGIAHVHGGTIAHAPEPRHGRVSEIRHSGTGLFEGLPPSFVAARYHSLAVSELPDSIEAAAWSDDGVLMGLAHKMRPQWGVQFHPESIVTEHAAALLRNFRRLTEEWWAEQGVSRATSGGRARPADAAGSGERFVRNEAVEAVVGNTPEPEQRTYTLLVREMSLSASTSGIFSALFADEPDAVWLDGNMPGHADSRFSIMGAPTGPLSRRLTADVPAGTLEVRSANATETLHSGFFDWLNDDLKSTELVQTPEVAELPFSFRLGWVGYLGYELKAEVGSPGRHASEHPDALMLFLDRALVIDHEQGRAYLLALSGDGVTEDDCGAWFDETARRIDAIGPDLDRVEPGPAAAVHSQFSHGSDTLSDFPPKLRARHSRSEYLDLISEAQRLINDGETYEVCLTNMLEMPWTRDALETYGDLRRDNPTPFGAFLKSSEVIVLSTSPERFVRISASGVAESKPIKGTRPRGSTPEEDEALKADLRTSVKDRSENLMIVDLVRHDLGVTAALGSVEVTKLFDVETYATVHQLVSTVRSQLRDTAGPVECIRAAFPPGSMTGAPKHRTMSIIDDLEDGPRGVYSGAIGFFSLDGTVDLSVLIRTTVLADEHLSYGVGGAIVALSDSVGELEEIIVKARPVLRTINIVERRPFGHVSVENRSGSSSTPAMIT</sequence>
<dbReference type="InterPro" id="IPR006805">
    <property type="entry name" value="Anth_synth_I_N"/>
</dbReference>
<evidence type="ECO:0000256" key="3">
    <source>
        <dbReference type="ARBA" id="ARBA00022679"/>
    </source>
</evidence>
<comment type="similarity">
    <text evidence="1">In the C-terminal section; belongs to the anthranilate synthase component I family.</text>
</comment>
<evidence type="ECO:0000313" key="8">
    <source>
        <dbReference type="EMBL" id="PAK94908.1"/>
    </source>
</evidence>
<organism evidence="8 9">
    <name type="scientific">Brevibacterium casei</name>
    <dbReference type="NCBI Taxonomy" id="33889"/>
    <lineage>
        <taxon>Bacteria</taxon>
        <taxon>Bacillati</taxon>
        <taxon>Actinomycetota</taxon>
        <taxon>Actinomycetes</taxon>
        <taxon>Micrococcales</taxon>
        <taxon>Brevibacteriaceae</taxon>
        <taxon>Brevibacterium</taxon>
    </lineage>
</organism>
<dbReference type="GO" id="GO:0005737">
    <property type="term" value="C:cytoplasm"/>
    <property type="evidence" value="ECO:0007669"/>
    <property type="project" value="TreeGrafter"/>
</dbReference>
<dbReference type="GO" id="GO:0009396">
    <property type="term" value="P:folic acid-containing compound biosynthetic process"/>
    <property type="evidence" value="ECO:0007669"/>
    <property type="project" value="InterPro"/>
</dbReference>